<dbReference type="KEGG" id="min:Minf_2067"/>
<dbReference type="STRING" id="481448.Minf_2067"/>
<keyword evidence="2" id="KW-0808">Transferase</keyword>
<evidence type="ECO:0000256" key="1">
    <source>
        <dbReference type="SAM" id="Coils"/>
    </source>
</evidence>
<evidence type="ECO:0000313" key="3">
    <source>
        <dbReference type="Proteomes" id="UP000009149"/>
    </source>
</evidence>
<proteinExistence type="predicted"/>
<dbReference type="HOGENOM" id="CLU_276057_0_0_0"/>
<feature type="coiled-coil region" evidence="1">
    <location>
        <begin position="295"/>
        <end position="333"/>
    </location>
</feature>
<dbReference type="Gene3D" id="3.40.50.300">
    <property type="entry name" value="P-loop containing nucleotide triphosphate hydrolases"/>
    <property type="match status" value="1"/>
</dbReference>
<organism evidence="2 3">
    <name type="scientific">Methylacidiphilum infernorum (isolate V4)</name>
    <name type="common">Methylokorus infernorum (strain V4)</name>
    <dbReference type="NCBI Taxonomy" id="481448"/>
    <lineage>
        <taxon>Bacteria</taxon>
        <taxon>Pseudomonadati</taxon>
        <taxon>Verrucomicrobiota</taxon>
        <taxon>Methylacidiphilae</taxon>
        <taxon>Methylacidiphilales</taxon>
        <taxon>Methylacidiphilaceae</taxon>
        <taxon>Methylacidiphilum (ex Ratnadevi et al. 2023)</taxon>
    </lineage>
</organism>
<reference evidence="2 3" key="1">
    <citation type="journal article" date="2008" name="Biol. Direct">
        <title>Complete genome sequence of the extremely acidophilic methanotroph isolate V4, Methylacidiphilum infernorum, a representative of the bacterial phylum Verrucomicrobia.</title>
        <authorList>
            <person name="Hou S."/>
            <person name="Makarova K.S."/>
            <person name="Saw J.H."/>
            <person name="Senin P."/>
            <person name="Ly B.V."/>
            <person name="Zhou Z."/>
            <person name="Ren Y."/>
            <person name="Wang J."/>
            <person name="Galperin M.Y."/>
            <person name="Omelchenko M.V."/>
            <person name="Wolf Y.I."/>
            <person name="Yutin N."/>
            <person name="Koonin E.V."/>
            <person name="Stott M.B."/>
            <person name="Mountain B.W."/>
            <person name="Crowe M.A."/>
            <person name="Smirnova A.V."/>
            <person name="Dunfield P.F."/>
            <person name="Feng L."/>
            <person name="Wang L."/>
            <person name="Alam M."/>
        </authorList>
    </citation>
    <scope>NUCLEOTIDE SEQUENCE [LARGE SCALE GENOMIC DNA]</scope>
    <source>
        <strain evidence="3">Isolate V4</strain>
    </source>
</reference>
<dbReference type="CAZy" id="GT4">
    <property type="family name" value="Glycosyltransferase Family 4"/>
</dbReference>
<dbReference type="Proteomes" id="UP000009149">
    <property type="component" value="Chromosome"/>
</dbReference>
<dbReference type="CDD" id="cd03801">
    <property type="entry name" value="GT4_PimA-like"/>
    <property type="match status" value="1"/>
</dbReference>
<dbReference type="EMBL" id="CP000975">
    <property type="protein sequence ID" value="ACD84121.1"/>
    <property type="molecule type" value="Genomic_DNA"/>
</dbReference>
<dbReference type="Gene3D" id="3.40.50.2000">
    <property type="entry name" value="Glycogen Phosphorylase B"/>
    <property type="match status" value="1"/>
</dbReference>
<dbReference type="GO" id="GO:0016740">
    <property type="term" value="F:transferase activity"/>
    <property type="evidence" value="ECO:0007669"/>
    <property type="project" value="UniProtKB-KW"/>
</dbReference>
<protein>
    <submittedName>
        <fullName evidence="2">Glycosyltransferase</fullName>
    </submittedName>
</protein>
<name>B3DZ29_METI4</name>
<sequence>MRGKRMEHGEKTKEKRRIVIVLGMHRSGTSALSRSLMALGLSLGQSLLDPQPDNPMGFWEDRQIVAINEEVLAASGSSWDSFAPPDLSLKEAKMVSLLRKAEELIEQKLKEKNFAFKDPRTIRLLPFWHTVFEKKEISPSYLLVIRNPLAVGYSLFRRNQFPLVKSFCLWLSHNVLPWPLYVPYLKAVVDYDRFLDQPEKELQRIAGVFSLPYDDQAVLVLKRNFLKQEYRHARFTDMDLERHQAAFYPLVESWKLFKAMATFSPIPREAKAQMDSLSKSFSAFQQLLSLFDFYNESKKKELAELYDREKKLGEELEEKKLEIRELKEKLKKNHFVNRANKEFIAKIFRDLAYSSPGKKKIWNRGKKEVDPEKEMAVKFMESGLFDPGYYWSCYPDVKKAGADPLLHYVRHGWKEGKNPNPYFDSAYYLEKNPEVKAAGVNPLLHFIENGWKEGRNPHPDFDLDLYLETQPEVRLSGVNPLKHFLESVKSLEGGTAPGQGTPERGQYLKILRSSLFDRAYYLGQYPDVQEAGIDPLLHYIRHGWKEGRNPNPYFDSAYYLEKNPEVKAAGVNPLLHFIENGWKEGRNPHPDFDLDLYLETQPELRLSGVNPLKHFLESVKSLEGGTAPGQGTPERGQYLKILRSSLFDKAYYLGQYPDVQEAGIDPLLHYIRHGWKEGRNPNPYFNSAYYLEKNPDVKAAGVNPLLHFIENGWKEGRNPHPDFDLRSYLERYPDVKQAQVNPLWHYLHYGQKENRITKGKSTPPWEISPSMAPRKKALVFNDYLLVPDRRGGDFRTFQIIKIIRELGWEVNLAVLNDRENHGKVLQEDNLDIEFKHYEGILFEAGVKEILLGEEKIKTFLSRQGQEISVAYVFSPTVAYHFIPLIRSYAVNAKLIYDPVDLAFIRLERKAALSKDPLVIEEAKQAKIIDTTNFVASDAIVAITEEEKEKILELSLQSRVEVVPNIHEVHKPKSPWENRKSILFLGYFGHEPNVDGLSYFILEMWESIREHIPGCSFEIVGSFLKEYVPEELLNRPGIQPVGYVPDLVPCFEKARVFVAPLRFGAGMKGKIGMAMASGLPVVTTSIGAEGMKLENGKNAFICDDKEEFIQAVVRLYKEKELWERLSQAALEHVESRYSKAVVKETLKKLFSFHCL</sequence>
<dbReference type="SUPFAM" id="SSF53756">
    <property type="entry name" value="UDP-Glycosyltransferase/glycogen phosphorylase"/>
    <property type="match status" value="1"/>
</dbReference>
<evidence type="ECO:0000313" key="2">
    <source>
        <dbReference type="EMBL" id="ACD84121.1"/>
    </source>
</evidence>
<accession>B3DZ29</accession>
<dbReference type="AlphaFoldDB" id="B3DZ29"/>
<dbReference type="SUPFAM" id="SSF52540">
    <property type="entry name" value="P-loop containing nucleoside triphosphate hydrolases"/>
    <property type="match status" value="1"/>
</dbReference>
<dbReference type="InterPro" id="IPR027417">
    <property type="entry name" value="P-loop_NTPase"/>
</dbReference>
<gene>
    <name evidence="2" type="primary">rfaG</name>
    <name evidence="2" type="ordered locus">Minf_2067</name>
</gene>
<dbReference type="eggNOG" id="COG0438">
    <property type="taxonomic scope" value="Bacteria"/>
</dbReference>
<dbReference type="Pfam" id="PF13692">
    <property type="entry name" value="Glyco_trans_1_4"/>
    <property type="match status" value="1"/>
</dbReference>
<dbReference type="eggNOG" id="COG3551">
    <property type="taxonomic scope" value="Bacteria"/>
</dbReference>
<keyword evidence="1" id="KW-0175">Coiled coil</keyword>
<dbReference type="PANTHER" id="PTHR12526">
    <property type="entry name" value="GLYCOSYLTRANSFERASE"/>
    <property type="match status" value="1"/>
</dbReference>